<proteinExistence type="predicted"/>
<protein>
    <submittedName>
        <fullName evidence="2">Uncharacterized protein</fullName>
    </submittedName>
</protein>
<keyword evidence="1" id="KW-1133">Transmembrane helix</keyword>
<keyword evidence="1" id="KW-0812">Transmembrane</keyword>
<organism evidence="2 3">
    <name type="scientific">Natronobacillus azotifigens</name>
    <dbReference type="NCBI Taxonomy" id="472978"/>
    <lineage>
        <taxon>Bacteria</taxon>
        <taxon>Bacillati</taxon>
        <taxon>Bacillota</taxon>
        <taxon>Bacilli</taxon>
        <taxon>Bacillales</taxon>
        <taxon>Bacillaceae</taxon>
        <taxon>Natronobacillus</taxon>
    </lineage>
</organism>
<keyword evidence="1" id="KW-0472">Membrane</keyword>
<gene>
    <name evidence="2" type="ORF">OWO01_11310</name>
</gene>
<feature type="transmembrane region" description="Helical" evidence="1">
    <location>
        <begin position="6"/>
        <end position="29"/>
    </location>
</feature>
<accession>A0A9J6RDJ6</accession>
<keyword evidence="3" id="KW-1185">Reference proteome</keyword>
<dbReference type="Proteomes" id="UP001084197">
    <property type="component" value="Unassembled WGS sequence"/>
</dbReference>
<evidence type="ECO:0000313" key="2">
    <source>
        <dbReference type="EMBL" id="MCZ0703810.1"/>
    </source>
</evidence>
<comment type="caution">
    <text evidence="2">The sequence shown here is derived from an EMBL/GenBank/DDBJ whole genome shotgun (WGS) entry which is preliminary data.</text>
</comment>
<sequence length="118" mass="13107">MIVIGIMIWLSMNYEIIGSIIIIGVLIIATRLISPLAVGLTDSGIQYELIGTSGGSGLFSNLTRMVQFVPYKNIKKINLEEKDILKLKFTHSVHSITIEFSSEVKDEVKSILKKNNVL</sequence>
<name>A0A9J6RDJ6_9BACI</name>
<reference evidence="2" key="1">
    <citation type="submission" date="2022-11" db="EMBL/GenBank/DDBJ databases">
        <title>WGS of Natronobacillus azotifigens 24KS-1, an anaerobic diazotrophic haloalkaliphile from soda-rich habitats.</title>
        <authorList>
            <person name="Sorokin D.Y."/>
            <person name="Merkel A.Y."/>
        </authorList>
    </citation>
    <scope>NUCLEOTIDE SEQUENCE</scope>
    <source>
        <strain evidence="2">24KS-1</strain>
    </source>
</reference>
<dbReference type="AlphaFoldDB" id="A0A9J6RDJ6"/>
<evidence type="ECO:0000256" key="1">
    <source>
        <dbReference type="SAM" id="Phobius"/>
    </source>
</evidence>
<dbReference type="RefSeq" id="WP_268780575.1">
    <property type="nucleotide sequence ID" value="NZ_JAPRAT010000022.1"/>
</dbReference>
<evidence type="ECO:0000313" key="3">
    <source>
        <dbReference type="Proteomes" id="UP001084197"/>
    </source>
</evidence>
<dbReference type="EMBL" id="JAPRAT010000022">
    <property type="protein sequence ID" value="MCZ0703810.1"/>
    <property type="molecule type" value="Genomic_DNA"/>
</dbReference>